<evidence type="ECO:0000256" key="3">
    <source>
        <dbReference type="ARBA" id="ARBA00010617"/>
    </source>
</evidence>
<evidence type="ECO:0000256" key="1">
    <source>
        <dbReference type="ARBA" id="ARBA00001971"/>
    </source>
</evidence>
<dbReference type="EMBL" id="JAKOGI010000057">
    <property type="protein sequence ID" value="KAJ8446326.1"/>
    <property type="molecule type" value="Genomic_DNA"/>
</dbReference>
<keyword evidence="11" id="KW-0472">Membrane</keyword>
<evidence type="ECO:0000256" key="2">
    <source>
        <dbReference type="ARBA" id="ARBA00004167"/>
    </source>
</evidence>
<keyword evidence="9" id="KW-0408">Iron</keyword>
<dbReference type="InterPro" id="IPR002401">
    <property type="entry name" value="Cyt_P450_E_grp-I"/>
</dbReference>
<dbReference type="Gene3D" id="1.10.630.10">
    <property type="entry name" value="Cytochrome P450"/>
    <property type="match status" value="1"/>
</dbReference>
<dbReference type="InterPro" id="IPR001128">
    <property type="entry name" value="Cyt_P450"/>
</dbReference>
<reference evidence="12" key="1">
    <citation type="submission" date="2022-04" db="EMBL/GenBank/DDBJ databases">
        <title>Carnegiea gigantea Genome sequencing and assembly v2.</title>
        <authorList>
            <person name="Copetti D."/>
            <person name="Sanderson M.J."/>
            <person name="Burquez A."/>
            <person name="Wojciechowski M.F."/>
        </authorList>
    </citation>
    <scope>NUCLEOTIDE SEQUENCE</scope>
    <source>
        <strain evidence="12">SGP5-SGP5p</strain>
        <tissue evidence="12">Aerial part</tissue>
    </source>
</reference>
<evidence type="ECO:0000256" key="9">
    <source>
        <dbReference type="ARBA" id="ARBA00023004"/>
    </source>
</evidence>
<evidence type="ECO:0000256" key="8">
    <source>
        <dbReference type="ARBA" id="ARBA00023002"/>
    </source>
</evidence>
<keyword evidence="4" id="KW-0349">Heme</keyword>
<dbReference type="Pfam" id="PF00067">
    <property type="entry name" value="p450"/>
    <property type="match status" value="1"/>
</dbReference>
<evidence type="ECO:0000256" key="11">
    <source>
        <dbReference type="ARBA" id="ARBA00023136"/>
    </source>
</evidence>
<dbReference type="GO" id="GO:0004497">
    <property type="term" value="F:monooxygenase activity"/>
    <property type="evidence" value="ECO:0007669"/>
    <property type="project" value="UniProtKB-KW"/>
</dbReference>
<gene>
    <name evidence="12" type="ORF">Cgig2_005857</name>
</gene>
<keyword evidence="6" id="KW-0479">Metal-binding</keyword>
<dbReference type="SUPFAM" id="SSF48264">
    <property type="entry name" value="Cytochrome P450"/>
    <property type="match status" value="1"/>
</dbReference>
<dbReference type="Proteomes" id="UP001153076">
    <property type="component" value="Unassembled WGS sequence"/>
</dbReference>
<evidence type="ECO:0000256" key="5">
    <source>
        <dbReference type="ARBA" id="ARBA00022692"/>
    </source>
</evidence>
<keyword evidence="10" id="KW-0503">Monooxygenase</keyword>
<name>A0A9Q1QLU3_9CARY</name>
<dbReference type="InterPro" id="IPR036396">
    <property type="entry name" value="Cyt_P450_sf"/>
</dbReference>
<comment type="cofactor">
    <cofactor evidence="1">
        <name>heme</name>
        <dbReference type="ChEBI" id="CHEBI:30413"/>
    </cofactor>
</comment>
<proteinExistence type="inferred from homology"/>
<keyword evidence="5" id="KW-0812">Transmembrane</keyword>
<dbReference type="GO" id="GO:0005506">
    <property type="term" value="F:iron ion binding"/>
    <property type="evidence" value="ECO:0007669"/>
    <property type="project" value="InterPro"/>
</dbReference>
<comment type="caution">
    <text evidence="12">The sequence shown here is derived from an EMBL/GenBank/DDBJ whole genome shotgun (WGS) entry which is preliminary data.</text>
</comment>
<evidence type="ECO:0000313" key="12">
    <source>
        <dbReference type="EMBL" id="KAJ8446326.1"/>
    </source>
</evidence>
<comment type="subcellular location">
    <subcellularLocation>
        <location evidence="2">Membrane</location>
        <topology evidence="2">Single-pass membrane protein</topology>
    </subcellularLocation>
</comment>
<dbReference type="GO" id="GO:0016020">
    <property type="term" value="C:membrane"/>
    <property type="evidence" value="ECO:0007669"/>
    <property type="project" value="UniProtKB-SubCell"/>
</dbReference>
<dbReference type="PANTHER" id="PTHR47955">
    <property type="entry name" value="CYTOCHROME P450 FAMILY 71 PROTEIN"/>
    <property type="match status" value="1"/>
</dbReference>
<keyword evidence="7" id="KW-1133">Transmembrane helix</keyword>
<protein>
    <recommendedName>
        <fullName evidence="14">Cytochrome P450</fullName>
    </recommendedName>
</protein>
<evidence type="ECO:0000256" key="4">
    <source>
        <dbReference type="ARBA" id="ARBA00022617"/>
    </source>
</evidence>
<dbReference type="OrthoDB" id="1470350at2759"/>
<evidence type="ECO:0000256" key="10">
    <source>
        <dbReference type="ARBA" id="ARBA00023033"/>
    </source>
</evidence>
<evidence type="ECO:0000256" key="6">
    <source>
        <dbReference type="ARBA" id="ARBA00022723"/>
    </source>
</evidence>
<comment type="similarity">
    <text evidence="3">Belongs to the cytochrome P450 family.</text>
</comment>
<accession>A0A9Q1QLU3</accession>
<organism evidence="12 13">
    <name type="scientific">Carnegiea gigantea</name>
    <dbReference type="NCBI Taxonomy" id="171969"/>
    <lineage>
        <taxon>Eukaryota</taxon>
        <taxon>Viridiplantae</taxon>
        <taxon>Streptophyta</taxon>
        <taxon>Embryophyta</taxon>
        <taxon>Tracheophyta</taxon>
        <taxon>Spermatophyta</taxon>
        <taxon>Magnoliopsida</taxon>
        <taxon>eudicotyledons</taxon>
        <taxon>Gunneridae</taxon>
        <taxon>Pentapetalae</taxon>
        <taxon>Caryophyllales</taxon>
        <taxon>Cactineae</taxon>
        <taxon>Cactaceae</taxon>
        <taxon>Cactoideae</taxon>
        <taxon>Echinocereeae</taxon>
        <taxon>Carnegiea</taxon>
    </lineage>
</organism>
<evidence type="ECO:0000313" key="13">
    <source>
        <dbReference type="Proteomes" id="UP001153076"/>
    </source>
</evidence>
<dbReference type="GO" id="GO:0016705">
    <property type="term" value="F:oxidoreductase activity, acting on paired donors, with incorporation or reduction of molecular oxygen"/>
    <property type="evidence" value="ECO:0007669"/>
    <property type="project" value="InterPro"/>
</dbReference>
<keyword evidence="8" id="KW-0560">Oxidoreductase</keyword>
<keyword evidence="13" id="KW-1185">Reference proteome</keyword>
<evidence type="ECO:0000256" key="7">
    <source>
        <dbReference type="ARBA" id="ARBA00022989"/>
    </source>
</evidence>
<evidence type="ECO:0008006" key="14">
    <source>
        <dbReference type="Google" id="ProtNLM"/>
    </source>
</evidence>
<dbReference type="AlphaFoldDB" id="A0A9Q1QLU3"/>
<sequence>MWWWTHAEQEHVVAGVVEVPVEAMLVAEDVVEVLVVAVLVVKDNVVDLVEARPLGGSMKLVVRPKGLPIIGNIHQFDPSTPHLYFSRLAKTYGPILSLKFGCRSAVVVQSASLAKEVLKTQDHNFCTRPRLTGMQKLSYNGLDVAFASYGEYFREIRKICVVHLLSSKKVQSSSPIRREEVSRMIEKISSLSSASEAVNLSDLLMTLSGSIICRIAFGKRYELSAQSLAYSYTI</sequence>
<dbReference type="PRINTS" id="PR00463">
    <property type="entry name" value="EP450I"/>
</dbReference>
<dbReference type="PANTHER" id="PTHR47955:SF22">
    <property type="entry name" value="CYTOCHROME P450 83B1-LIKE"/>
    <property type="match status" value="1"/>
</dbReference>
<dbReference type="GO" id="GO:0020037">
    <property type="term" value="F:heme binding"/>
    <property type="evidence" value="ECO:0007669"/>
    <property type="project" value="InterPro"/>
</dbReference>